<accession>A0ACC2QQ13</accession>
<reference evidence="1" key="1">
    <citation type="submission" date="2023-03" db="EMBL/GenBank/DDBJ databases">
        <title>Chromosome-level genomes of two armyworms, Mythimna separata and Mythimna loreyi, provide insights into the biosynthesis and reception of sex pheromones.</title>
        <authorList>
            <person name="Zhao H."/>
        </authorList>
    </citation>
    <scope>NUCLEOTIDE SEQUENCE</scope>
    <source>
        <strain evidence="1">BeijingLab</strain>
    </source>
</reference>
<protein>
    <submittedName>
        <fullName evidence="1">Uncharacterized protein</fullName>
    </submittedName>
</protein>
<evidence type="ECO:0000313" key="1">
    <source>
        <dbReference type="EMBL" id="KAJ8719424.1"/>
    </source>
</evidence>
<name>A0ACC2QQ13_9NEOP</name>
<proteinExistence type="predicted"/>
<gene>
    <name evidence="1" type="ORF">PYW08_011599</name>
</gene>
<keyword evidence="2" id="KW-1185">Reference proteome</keyword>
<dbReference type="EMBL" id="CM056779">
    <property type="protein sequence ID" value="KAJ8719424.1"/>
    <property type="molecule type" value="Genomic_DNA"/>
</dbReference>
<organism evidence="1 2">
    <name type="scientific">Mythimna loreyi</name>
    <dbReference type="NCBI Taxonomy" id="667449"/>
    <lineage>
        <taxon>Eukaryota</taxon>
        <taxon>Metazoa</taxon>
        <taxon>Ecdysozoa</taxon>
        <taxon>Arthropoda</taxon>
        <taxon>Hexapoda</taxon>
        <taxon>Insecta</taxon>
        <taxon>Pterygota</taxon>
        <taxon>Neoptera</taxon>
        <taxon>Endopterygota</taxon>
        <taxon>Lepidoptera</taxon>
        <taxon>Glossata</taxon>
        <taxon>Ditrysia</taxon>
        <taxon>Noctuoidea</taxon>
        <taxon>Noctuidae</taxon>
        <taxon>Noctuinae</taxon>
        <taxon>Hadenini</taxon>
        <taxon>Mythimna</taxon>
    </lineage>
</organism>
<comment type="caution">
    <text evidence="1">The sequence shown here is derived from an EMBL/GenBank/DDBJ whole genome shotgun (WGS) entry which is preliminary data.</text>
</comment>
<dbReference type="Proteomes" id="UP001231649">
    <property type="component" value="Chromosome 3"/>
</dbReference>
<sequence length="196" mass="22870">MYVVTKSISSKAPSCSSLRNWLLFWASLRLAVSVLWTGFFIIATFEMMNYYWLRPEEIDIMYNNAETTHMFVFGVCAVAWQLVELGMIVLFIVAGVKKSASLYRVYFYYSILTLIMYIISMFLCFKLSYSDGHYFGEIYLTYHINELPFVHDDTAFVVAFIIDICFELLLIKLIKKMMDKYSPVKPIEDNATCEKV</sequence>
<evidence type="ECO:0000313" key="2">
    <source>
        <dbReference type="Proteomes" id="UP001231649"/>
    </source>
</evidence>